<keyword evidence="6 7" id="KW-0472">Membrane</keyword>
<dbReference type="Gene3D" id="3.40.50.300">
    <property type="entry name" value="P-loop containing nucleotide triphosphate hydrolases"/>
    <property type="match status" value="1"/>
</dbReference>
<dbReference type="InterPro" id="IPR003439">
    <property type="entry name" value="ABC_transporter-like_ATP-bd"/>
</dbReference>
<dbReference type="OrthoDB" id="9806127at2"/>
<dbReference type="Proteomes" id="UP000077628">
    <property type="component" value="Unassembled WGS sequence"/>
</dbReference>
<dbReference type="GO" id="GO:0005524">
    <property type="term" value="F:ATP binding"/>
    <property type="evidence" value="ECO:0007669"/>
    <property type="project" value="UniProtKB-KW"/>
</dbReference>
<evidence type="ECO:0000256" key="7">
    <source>
        <dbReference type="SAM" id="Phobius"/>
    </source>
</evidence>
<keyword evidence="2 7" id="KW-0812">Transmembrane</keyword>
<dbReference type="PROSITE" id="PS00211">
    <property type="entry name" value="ABC_TRANSPORTER_1"/>
    <property type="match status" value="1"/>
</dbReference>
<dbReference type="RefSeq" id="WP_064027533.1">
    <property type="nucleotide sequence ID" value="NZ_LUUK01000151.1"/>
</dbReference>
<reference evidence="10" key="1">
    <citation type="submission" date="2016-03" db="EMBL/GenBank/DDBJ databases">
        <authorList>
            <person name="Heylen K."/>
            <person name="De Vos P."/>
            <person name="Vekeman B."/>
        </authorList>
    </citation>
    <scope>NUCLEOTIDE SEQUENCE [LARGE SCALE GENOMIC DNA]</scope>
    <source>
        <strain evidence="10">R-45383</strain>
    </source>
</reference>
<evidence type="ECO:0000313" key="10">
    <source>
        <dbReference type="Proteomes" id="UP000077628"/>
    </source>
</evidence>
<protein>
    <recommendedName>
        <fullName evidence="8">ABC transporter domain-containing protein</fullName>
    </recommendedName>
</protein>
<dbReference type="STRING" id="702114.A1355_03205"/>
<dbReference type="InterPro" id="IPR039421">
    <property type="entry name" value="Type_1_exporter"/>
</dbReference>
<dbReference type="InterPro" id="IPR017871">
    <property type="entry name" value="ABC_transporter-like_CS"/>
</dbReference>
<proteinExistence type="predicted"/>
<name>A0A177NRW4_9GAMM</name>
<dbReference type="Pfam" id="PF00005">
    <property type="entry name" value="ABC_tran"/>
    <property type="match status" value="1"/>
</dbReference>
<organism evidence="9 10">
    <name type="scientific">Methylomonas koyamae</name>
    <dbReference type="NCBI Taxonomy" id="702114"/>
    <lineage>
        <taxon>Bacteria</taxon>
        <taxon>Pseudomonadati</taxon>
        <taxon>Pseudomonadota</taxon>
        <taxon>Gammaproteobacteria</taxon>
        <taxon>Methylococcales</taxon>
        <taxon>Methylococcaceae</taxon>
        <taxon>Methylomonas</taxon>
    </lineage>
</organism>
<feature type="transmembrane region" description="Helical" evidence="7">
    <location>
        <begin position="302"/>
        <end position="324"/>
    </location>
</feature>
<comment type="subcellular location">
    <subcellularLocation>
        <location evidence="1">Cell membrane</location>
        <topology evidence="1">Multi-pass membrane protein</topology>
    </subcellularLocation>
</comment>
<dbReference type="SUPFAM" id="SSF90123">
    <property type="entry name" value="ABC transporter transmembrane region"/>
    <property type="match status" value="1"/>
</dbReference>
<evidence type="ECO:0000256" key="2">
    <source>
        <dbReference type="ARBA" id="ARBA00022692"/>
    </source>
</evidence>
<sequence length="710" mass="76696">MSSTIAALSWPLARLGEGIEQLARGANLLATGPRNPLTATSPPQHRAELGTWIEWAGERLGLEAEPIESFVPQVAEWLRDIGPAILQIDIAGEARCLFLLRSRFGGLQVLGPDLQWSTCSVAGLRNALCADFEAPLQAEIEGLLALADVPERRRKAVKALLLDQRLATQKIENCWLLRQPATANLRRQLAESGLPRRALGLLVALAVVYALEIAGWRLIGAAALNGRLDFGWLSAWGLAVFSLIPLHWISGWLDAGFALDVGILLKKRMLAGALRLDLEAVKQQGSGQLLGRVMESQALESLSLNGGFSTLIGLVEWLFAAWILSAGVAGFGHLLMLAGWTVLALWLTGRYLRRLKHTTFQRMTMTEQLVERMVGHRTCLAQESPERRDADDDSLLNDYLLSASETDAALIPLIGSLARGWLVLALLGLSPAFVSGDTASIGLAISLGGILLAGRAFSNVATGLAVLARAFIAWQQVAVLFHAAYRAPPSQPFLSAADLRGEVGIAGSGKLVDASDLSYRYRSGGEPVLRGVDLTIRRGERCLLEGPSGGGKSTLAALLVGLRQPESGLLLLNGLDRYTLGDNWHKLAGEAPQFHENHILTGTLAFNLLMGRHWPADKPDLLEAEELCVALGLEPLLQRMPSGIHQRVGETGWQLSHGERSRIFLARALLRNTALTVLDESFAALDPETMEQCLSCALARADTLLVIAHP</sequence>
<dbReference type="GO" id="GO:0016887">
    <property type="term" value="F:ATP hydrolysis activity"/>
    <property type="evidence" value="ECO:0007669"/>
    <property type="project" value="InterPro"/>
</dbReference>
<evidence type="ECO:0000256" key="4">
    <source>
        <dbReference type="ARBA" id="ARBA00022840"/>
    </source>
</evidence>
<evidence type="ECO:0000256" key="3">
    <source>
        <dbReference type="ARBA" id="ARBA00022741"/>
    </source>
</evidence>
<feature type="transmembrane region" description="Helical" evidence="7">
    <location>
        <begin position="239"/>
        <end position="265"/>
    </location>
</feature>
<evidence type="ECO:0000256" key="1">
    <source>
        <dbReference type="ARBA" id="ARBA00004651"/>
    </source>
</evidence>
<comment type="caution">
    <text evidence="9">The sequence shown here is derived from an EMBL/GenBank/DDBJ whole genome shotgun (WGS) entry which is preliminary data.</text>
</comment>
<feature type="transmembrane region" description="Helical" evidence="7">
    <location>
        <begin position="198"/>
        <end position="219"/>
    </location>
</feature>
<keyword evidence="10" id="KW-1185">Reference proteome</keyword>
<accession>A0A177NRW4</accession>
<dbReference type="PANTHER" id="PTHR24221">
    <property type="entry name" value="ATP-BINDING CASSETTE SUB-FAMILY B"/>
    <property type="match status" value="1"/>
</dbReference>
<keyword evidence="3" id="KW-0547">Nucleotide-binding</keyword>
<feature type="transmembrane region" description="Helical" evidence="7">
    <location>
        <begin position="330"/>
        <end position="352"/>
    </location>
</feature>
<feature type="domain" description="ABC transporter" evidence="8">
    <location>
        <begin position="512"/>
        <end position="709"/>
    </location>
</feature>
<keyword evidence="5 7" id="KW-1133">Transmembrane helix</keyword>
<dbReference type="SUPFAM" id="SSF52540">
    <property type="entry name" value="P-loop containing nucleoside triphosphate hydrolases"/>
    <property type="match status" value="1"/>
</dbReference>
<dbReference type="GO" id="GO:0034040">
    <property type="term" value="F:ATPase-coupled lipid transmembrane transporter activity"/>
    <property type="evidence" value="ECO:0007669"/>
    <property type="project" value="TreeGrafter"/>
</dbReference>
<dbReference type="InterPro" id="IPR027417">
    <property type="entry name" value="P-loop_NTPase"/>
</dbReference>
<evidence type="ECO:0000313" key="9">
    <source>
        <dbReference type="EMBL" id="OAI19969.1"/>
    </source>
</evidence>
<dbReference type="PROSITE" id="PS50893">
    <property type="entry name" value="ABC_TRANSPORTER_2"/>
    <property type="match status" value="1"/>
</dbReference>
<feature type="transmembrane region" description="Helical" evidence="7">
    <location>
        <begin position="439"/>
        <end position="457"/>
    </location>
</feature>
<dbReference type="InterPro" id="IPR036640">
    <property type="entry name" value="ABC1_TM_sf"/>
</dbReference>
<evidence type="ECO:0000259" key="8">
    <source>
        <dbReference type="PROSITE" id="PS50893"/>
    </source>
</evidence>
<keyword evidence="4" id="KW-0067">ATP-binding</keyword>
<dbReference type="GO" id="GO:0005886">
    <property type="term" value="C:plasma membrane"/>
    <property type="evidence" value="ECO:0007669"/>
    <property type="project" value="UniProtKB-SubCell"/>
</dbReference>
<dbReference type="EMBL" id="LUUK01000151">
    <property type="protein sequence ID" value="OAI19969.1"/>
    <property type="molecule type" value="Genomic_DNA"/>
</dbReference>
<feature type="transmembrane region" description="Helical" evidence="7">
    <location>
        <begin position="409"/>
        <end position="433"/>
    </location>
</feature>
<gene>
    <name evidence="9" type="ORF">A1355_03205</name>
</gene>
<dbReference type="AlphaFoldDB" id="A0A177NRW4"/>
<evidence type="ECO:0000256" key="6">
    <source>
        <dbReference type="ARBA" id="ARBA00023136"/>
    </source>
</evidence>
<dbReference type="PANTHER" id="PTHR24221:SF654">
    <property type="entry name" value="ATP-BINDING CASSETTE SUB-FAMILY B MEMBER 6"/>
    <property type="match status" value="1"/>
</dbReference>
<evidence type="ECO:0000256" key="5">
    <source>
        <dbReference type="ARBA" id="ARBA00022989"/>
    </source>
</evidence>